<feature type="domain" description="FHA" evidence="2">
    <location>
        <begin position="492"/>
        <end position="542"/>
    </location>
</feature>
<dbReference type="CDD" id="cd00060">
    <property type="entry name" value="FHA"/>
    <property type="match status" value="1"/>
</dbReference>
<feature type="region of interest" description="Disordered" evidence="1">
    <location>
        <begin position="393"/>
        <end position="417"/>
    </location>
</feature>
<comment type="caution">
    <text evidence="3">The sequence shown here is derived from an EMBL/GenBank/DDBJ whole genome shotgun (WGS) entry which is preliminary data.</text>
</comment>
<evidence type="ECO:0000259" key="2">
    <source>
        <dbReference type="PROSITE" id="PS50006"/>
    </source>
</evidence>
<feature type="region of interest" description="Disordered" evidence="1">
    <location>
        <begin position="195"/>
        <end position="242"/>
    </location>
</feature>
<protein>
    <submittedName>
        <fullName evidence="3">FHA domain-containing protein</fullName>
    </submittedName>
</protein>
<name>A0ABR8MNV5_9BACL</name>
<evidence type="ECO:0000313" key="3">
    <source>
        <dbReference type="EMBL" id="MBD3917260.1"/>
    </source>
</evidence>
<organism evidence="3 4">
    <name type="scientific">Paenibacillus terricola</name>
    <dbReference type="NCBI Taxonomy" id="2763503"/>
    <lineage>
        <taxon>Bacteria</taxon>
        <taxon>Bacillati</taxon>
        <taxon>Bacillota</taxon>
        <taxon>Bacilli</taxon>
        <taxon>Bacillales</taxon>
        <taxon>Paenibacillaceae</taxon>
        <taxon>Paenibacillus</taxon>
    </lineage>
</organism>
<dbReference type="PANTHER" id="PTHR23308">
    <property type="entry name" value="NUCLEAR INHIBITOR OF PROTEIN PHOSPHATASE-1"/>
    <property type="match status" value="1"/>
</dbReference>
<evidence type="ECO:0000256" key="1">
    <source>
        <dbReference type="SAM" id="MobiDB-lite"/>
    </source>
</evidence>
<dbReference type="InterPro" id="IPR050923">
    <property type="entry name" value="Cell_Proc_Reg/RNA_Proc"/>
</dbReference>
<dbReference type="RefSeq" id="WP_224753186.1">
    <property type="nucleotide sequence ID" value="NZ_JACXZA010000001.1"/>
</dbReference>
<feature type="compositionally biased region" description="Polar residues" evidence="1">
    <location>
        <begin position="215"/>
        <end position="242"/>
    </location>
</feature>
<dbReference type="SUPFAM" id="SSF49879">
    <property type="entry name" value="SMAD/FHA domain"/>
    <property type="match status" value="1"/>
</dbReference>
<dbReference type="Pfam" id="PF19909">
    <property type="entry name" value="DUF6382"/>
    <property type="match status" value="1"/>
</dbReference>
<sequence>MGPFRVDFAMNRGHELILDREQPITREELDTMELQMLRSNQVPFLLPVEWIEIDGCVTFRYSIEGRRMLSHQLQLQAITMQQFYMCLLAITEAIDACKSYLLRPECCMLDEMYIFVGERWDDVSLLYVPFRNKEQAADELMAFLPLIMRLAAHVQQLDGDGLQSILRQVNDSRSVRPSLIRTLLQLIGGDSKEHLKAATADSSTNSRRERPIDWKTSNAAVPSSSVNKGDAKQQSPSVLSNESNQIYQSGDYSYGDEQAIVISQQQSESSYDQTVFGTQQPHELKLSTLEADDEQGAGSEQQSRNKWLMIGGSAIATALVWRYTYADHPSSGSLMLASGATLCVAAVLFFLLRRQRTNDILGQPKDQLSGAIQSGREGVSSELHYWPDSQLLERRNEHGEPNRVDSATIAEKRSANGYPVVTHGRGAESSASNVTSSTAAAVTVWMGGSAVDQSDRMTDRLKGQTRWEIERVLNGKREQYTLPIDQAEAAAFVIGRFSEKANVADDHPGISRVHVEFDRSGDGYNVKDMGSRNGTTLNGSPMIAYKSYKLNNGDTLQLAGNAGPVYTVRQVG</sequence>
<reference evidence="3 4" key="1">
    <citation type="submission" date="2020-09" db="EMBL/GenBank/DDBJ databases">
        <title>Paenibacillus sp. strain PR3 16S rRNA gene Genome sequencing and assembly.</title>
        <authorList>
            <person name="Kim J."/>
        </authorList>
    </citation>
    <scope>NUCLEOTIDE SEQUENCE [LARGE SCALE GENOMIC DNA]</scope>
    <source>
        <strain evidence="3 4">PR3</strain>
    </source>
</reference>
<dbReference type="EMBL" id="JACXZA010000001">
    <property type="protein sequence ID" value="MBD3917260.1"/>
    <property type="molecule type" value="Genomic_DNA"/>
</dbReference>
<dbReference type="InterPro" id="IPR008984">
    <property type="entry name" value="SMAD_FHA_dom_sf"/>
</dbReference>
<feature type="compositionally biased region" description="Basic and acidic residues" evidence="1">
    <location>
        <begin position="393"/>
        <end position="403"/>
    </location>
</feature>
<dbReference type="SMART" id="SM00240">
    <property type="entry name" value="FHA"/>
    <property type="match status" value="1"/>
</dbReference>
<keyword evidence="4" id="KW-1185">Reference proteome</keyword>
<gene>
    <name evidence="3" type="ORF">H8B09_00720</name>
</gene>
<evidence type="ECO:0000313" key="4">
    <source>
        <dbReference type="Proteomes" id="UP000609346"/>
    </source>
</evidence>
<dbReference type="InterPro" id="IPR045962">
    <property type="entry name" value="DUF6382"/>
</dbReference>
<dbReference type="PROSITE" id="PS50006">
    <property type="entry name" value="FHA_DOMAIN"/>
    <property type="match status" value="1"/>
</dbReference>
<dbReference type="Proteomes" id="UP000609346">
    <property type="component" value="Unassembled WGS sequence"/>
</dbReference>
<proteinExistence type="predicted"/>
<dbReference type="InterPro" id="IPR000253">
    <property type="entry name" value="FHA_dom"/>
</dbReference>
<accession>A0ABR8MNV5</accession>
<dbReference type="Pfam" id="PF00498">
    <property type="entry name" value="FHA"/>
    <property type="match status" value="1"/>
</dbReference>
<dbReference type="Gene3D" id="2.60.200.20">
    <property type="match status" value="1"/>
</dbReference>